<keyword evidence="1" id="KW-0418">Kinase</keyword>
<evidence type="ECO:0000259" key="3">
    <source>
        <dbReference type="Pfam" id="PF13581"/>
    </source>
</evidence>
<keyword evidence="1" id="KW-0723">Serine/threonine-protein kinase</keyword>
<feature type="compositionally biased region" description="Basic and acidic residues" evidence="2">
    <location>
        <begin position="75"/>
        <end position="94"/>
    </location>
</feature>
<dbReference type="Pfam" id="PF13581">
    <property type="entry name" value="HATPase_c_2"/>
    <property type="match status" value="1"/>
</dbReference>
<dbReference type="EMBL" id="PYBJ01000002">
    <property type="protein sequence ID" value="PSM44505.1"/>
    <property type="molecule type" value="Genomic_DNA"/>
</dbReference>
<gene>
    <name evidence="4" type="ORF">C6Y14_05655</name>
</gene>
<evidence type="ECO:0000313" key="5">
    <source>
        <dbReference type="Proteomes" id="UP000240429"/>
    </source>
</evidence>
<keyword evidence="5" id="KW-1185">Reference proteome</keyword>
<dbReference type="OrthoDB" id="4251531at2"/>
<dbReference type="GO" id="GO:0004674">
    <property type="term" value="F:protein serine/threonine kinase activity"/>
    <property type="evidence" value="ECO:0007669"/>
    <property type="project" value="UniProtKB-KW"/>
</dbReference>
<evidence type="ECO:0000313" key="4">
    <source>
        <dbReference type="EMBL" id="PSM44505.1"/>
    </source>
</evidence>
<organism evidence="4 5">
    <name type="scientific">Streptomyces dioscori</name>
    <dbReference type="NCBI Taxonomy" id="2109333"/>
    <lineage>
        <taxon>Bacteria</taxon>
        <taxon>Bacillati</taxon>
        <taxon>Actinomycetota</taxon>
        <taxon>Actinomycetes</taxon>
        <taxon>Kitasatosporales</taxon>
        <taxon>Streptomycetaceae</taxon>
        <taxon>Streptomyces</taxon>
        <taxon>Streptomyces aurantiacus group</taxon>
    </lineage>
</organism>
<dbReference type="AlphaFoldDB" id="A0A2P8QE09"/>
<dbReference type="PANTHER" id="PTHR35526:SF3">
    <property type="entry name" value="ANTI-SIGMA-F FACTOR RSBW"/>
    <property type="match status" value="1"/>
</dbReference>
<keyword evidence="4" id="KW-0067">ATP-binding</keyword>
<dbReference type="CDD" id="cd16936">
    <property type="entry name" value="HATPase_RsbW-like"/>
    <property type="match status" value="1"/>
</dbReference>
<dbReference type="GO" id="GO:0005524">
    <property type="term" value="F:ATP binding"/>
    <property type="evidence" value="ECO:0007669"/>
    <property type="project" value="UniProtKB-KW"/>
</dbReference>
<keyword evidence="4" id="KW-0547">Nucleotide-binding</keyword>
<proteinExistence type="predicted"/>
<dbReference type="RefSeq" id="WP_107015384.1">
    <property type="nucleotide sequence ID" value="NZ_KZ679039.1"/>
</dbReference>
<dbReference type="InterPro" id="IPR036890">
    <property type="entry name" value="HATPase_C_sf"/>
</dbReference>
<protein>
    <submittedName>
        <fullName evidence="4">ATP-binding protein</fullName>
    </submittedName>
</protein>
<keyword evidence="1" id="KW-0808">Transferase</keyword>
<name>A0A2P8QE09_9ACTN</name>
<dbReference type="InterPro" id="IPR003594">
    <property type="entry name" value="HATPase_dom"/>
</dbReference>
<reference evidence="4 5" key="1">
    <citation type="submission" date="2018-03" db="EMBL/GenBank/DDBJ databases">
        <title>Streptomyces dioscori sp. nov., a novel endophytic actinobacterium isolated from bulbil of Dioscorea bulbifera L.</title>
        <authorList>
            <person name="Zhikuan W."/>
        </authorList>
    </citation>
    <scope>NUCLEOTIDE SEQUENCE [LARGE SCALE GENOMIC DNA]</scope>
    <source>
        <strain evidence="4 5">A217</strain>
    </source>
</reference>
<sequence>MPMSETFRIPRHRSHIPTARQRVRRILAGWGITGELADAVTLSVNELATNAVTHCRVSCATLTLDGPELVLEVSDPDRDGLPRPRDSAPDEESGRGLTLVAASADSWGYRQGPYTKCVWARFTLAEKPAGTRVPVPS</sequence>
<comment type="caution">
    <text evidence="4">The sequence shown here is derived from an EMBL/GenBank/DDBJ whole genome shotgun (WGS) entry which is preliminary data.</text>
</comment>
<evidence type="ECO:0000256" key="1">
    <source>
        <dbReference type="ARBA" id="ARBA00022527"/>
    </source>
</evidence>
<dbReference type="Proteomes" id="UP000240429">
    <property type="component" value="Unassembled WGS sequence"/>
</dbReference>
<evidence type="ECO:0000256" key="2">
    <source>
        <dbReference type="SAM" id="MobiDB-lite"/>
    </source>
</evidence>
<feature type="domain" description="Histidine kinase/HSP90-like ATPase" evidence="3">
    <location>
        <begin position="13"/>
        <end position="121"/>
    </location>
</feature>
<accession>A0A2P8QE09</accession>
<feature type="region of interest" description="Disordered" evidence="2">
    <location>
        <begin position="72"/>
        <end position="96"/>
    </location>
</feature>
<dbReference type="Gene3D" id="3.30.565.10">
    <property type="entry name" value="Histidine kinase-like ATPase, C-terminal domain"/>
    <property type="match status" value="1"/>
</dbReference>
<dbReference type="PANTHER" id="PTHR35526">
    <property type="entry name" value="ANTI-SIGMA-F FACTOR RSBW-RELATED"/>
    <property type="match status" value="1"/>
</dbReference>
<dbReference type="InterPro" id="IPR050267">
    <property type="entry name" value="Anti-sigma-factor_SerPK"/>
</dbReference>